<dbReference type="WBParaSite" id="PSAMB.scaffold8027size6744.g30856.t1">
    <property type="protein sequence ID" value="PSAMB.scaffold8027size6744.g30856.t1"/>
    <property type="gene ID" value="PSAMB.scaffold8027size6744.g30856"/>
</dbReference>
<protein>
    <submittedName>
        <fullName evidence="5">CX domain-containing protein</fullName>
    </submittedName>
</protein>
<keyword evidence="2" id="KW-0732">Signal</keyword>
<feature type="compositionally biased region" description="Gly residues" evidence="1">
    <location>
        <begin position="26"/>
        <end position="37"/>
    </location>
</feature>
<evidence type="ECO:0000259" key="3">
    <source>
        <dbReference type="Pfam" id="PF01705"/>
    </source>
</evidence>
<name>A0A914XH17_9BILA</name>
<organism evidence="4 5">
    <name type="scientific">Plectus sambesii</name>
    <dbReference type="NCBI Taxonomy" id="2011161"/>
    <lineage>
        <taxon>Eukaryota</taxon>
        <taxon>Metazoa</taxon>
        <taxon>Ecdysozoa</taxon>
        <taxon>Nematoda</taxon>
        <taxon>Chromadorea</taxon>
        <taxon>Plectida</taxon>
        <taxon>Plectina</taxon>
        <taxon>Plectoidea</taxon>
        <taxon>Plectidae</taxon>
        <taxon>Plectus</taxon>
    </lineage>
</organism>
<feature type="domain" description="CX" evidence="3">
    <location>
        <begin position="114"/>
        <end position="173"/>
    </location>
</feature>
<evidence type="ECO:0000256" key="1">
    <source>
        <dbReference type="SAM" id="MobiDB-lite"/>
    </source>
</evidence>
<dbReference type="InterPro" id="IPR002619">
    <property type="entry name" value="CX"/>
</dbReference>
<proteinExistence type="predicted"/>
<feature type="compositionally biased region" description="Low complexity" evidence="1">
    <location>
        <begin position="38"/>
        <end position="58"/>
    </location>
</feature>
<dbReference type="AlphaFoldDB" id="A0A914XH17"/>
<dbReference type="PANTHER" id="PTHR47520">
    <property type="entry name" value="CX DOMAIN-CONTAINING PROTEIN-RELATED"/>
    <property type="match status" value="1"/>
</dbReference>
<evidence type="ECO:0000256" key="2">
    <source>
        <dbReference type="SAM" id="SignalP"/>
    </source>
</evidence>
<dbReference type="Pfam" id="PF01705">
    <property type="entry name" value="CX"/>
    <property type="match status" value="1"/>
</dbReference>
<evidence type="ECO:0000313" key="5">
    <source>
        <dbReference type="WBParaSite" id="PSAMB.scaffold8027size6744.g30856.t1"/>
    </source>
</evidence>
<feature type="chain" id="PRO_5037343591" evidence="2">
    <location>
        <begin position="25"/>
        <end position="186"/>
    </location>
</feature>
<dbReference type="Proteomes" id="UP000887566">
    <property type="component" value="Unplaced"/>
</dbReference>
<reference evidence="5" key="1">
    <citation type="submission" date="2022-11" db="UniProtKB">
        <authorList>
            <consortium name="WormBaseParasite"/>
        </authorList>
    </citation>
    <scope>IDENTIFICATION</scope>
</reference>
<accession>A0A914XH17</accession>
<feature type="region of interest" description="Disordered" evidence="1">
    <location>
        <begin position="26"/>
        <end position="61"/>
    </location>
</feature>
<evidence type="ECO:0000313" key="4">
    <source>
        <dbReference type="Proteomes" id="UP000887566"/>
    </source>
</evidence>
<keyword evidence="4" id="KW-1185">Reference proteome</keyword>
<feature type="signal peptide" evidence="2">
    <location>
        <begin position="1"/>
        <end position="24"/>
    </location>
</feature>
<sequence length="186" mass="19718">MQLSAWALVFFVVIFVAHVDVVESRGGGGGGGRGSSGGRSSSSSSSKSGGRGSSSSYHGGSGGGISTFSTGTGVGSIARSRLFKTAIAGYLTYQAGKAIIRTAGAAMMWNNQSYYWGPSYYQNRSGYEMCSMSLINSTDNTFHDVFFNNGTRPKAILWGCQSYSEYCCGYECCTSDSDNVLEINFK</sequence>